<gene>
    <name evidence="3" type="ORF">J2Z64_002412</name>
</gene>
<proteinExistence type="predicted"/>
<feature type="region of interest" description="Disordered" evidence="1">
    <location>
        <begin position="28"/>
        <end position="86"/>
    </location>
</feature>
<reference evidence="3" key="1">
    <citation type="submission" date="2021-03" db="EMBL/GenBank/DDBJ databases">
        <title>Genomic Encyclopedia of Type Strains, Phase IV (KMG-IV): sequencing the most valuable type-strain genomes for metagenomic binning, comparative biology and taxonomic classification.</title>
        <authorList>
            <person name="Goeker M."/>
        </authorList>
    </citation>
    <scope>NUCLEOTIDE SEQUENCE</scope>
    <source>
        <strain evidence="3">DSM 107338</strain>
    </source>
</reference>
<feature type="compositionally biased region" description="Basic and acidic residues" evidence="1">
    <location>
        <begin position="28"/>
        <end position="38"/>
    </location>
</feature>
<feature type="transmembrane region" description="Helical" evidence="2">
    <location>
        <begin position="6"/>
        <end position="24"/>
    </location>
</feature>
<evidence type="ECO:0000313" key="4">
    <source>
        <dbReference type="Proteomes" id="UP001138793"/>
    </source>
</evidence>
<dbReference type="Proteomes" id="UP001138793">
    <property type="component" value="Unassembled WGS sequence"/>
</dbReference>
<comment type="caution">
    <text evidence="3">The sequence shown here is derived from an EMBL/GenBank/DDBJ whole genome shotgun (WGS) entry which is preliminary data.</text>
</comment>
<keyword evidence="2" id="KW-1133">Transmembrane helix</keyword>
<keyword evidence="2" id="KW-0472">Membrane</keyword>
<keyword evidence="2" id="KW-0812">Transmembrane</keyword>
<feature type="compositionally biased region" description="Basic and acidic residues" evidence="1">
    <location>
        <begin position="64"/>
        <end position="73"/>
    </location>
</feature>
<feature type="compositionally biased region" description="Polar residues" evidence="1">
    <location>
        <begin position="74"/>
        <end position="86"/>
    </location>
</feature>
<evidence type="ECO:0000256" key="2">
    <source>
        <dbReference type="SAM" id="Phobius"/>
    </source>
</evidence>
<accession>A0A9X0YVM1</accession>
<dbReference type="EMBL" id="JAGGMB010000007">
    <property type="protein sequence ID" value="MBP2078155.1"/>
    <property type="molecule type" value="Genomic_DNA"/>
</dbReference>
<organism evidence="3 4">
    <name type="scientific">Oceanobacillus polygoni</name>
    <dbReference type="NCBI Taxonomy" id="1235259"/>
    <lineage>
        <taxon>Bacteria</taxon>
        <taxon>Bacillati</taxon>
        <taxon>Bacillota</taxon>
        <taxon>Bacilli</taxon>
        <taxon>Bacillales</taxon>
        <taxon>Bacillaceae</taxon>
        <taxon>Oceanobacillus</taxon>
    </lineage>
</organism>
<sequence>MGWIFDNLFIIIIIISGIIGFFNNSNEKQKQQEKEKKKTPPQRPRRTVPERTPERRPQPVAEQRVYREERSRDTVSTASIAEQQKQQMEKLASKYSAISNSKIEDLKSQTNSGSILLEPEKETSKKQERLKKQVVGNLGAKGLVNGIIMSEILGPPRAKKSYKSVLDDRIK</sequence>
<name>A0A9X0YVM1_9BACI</name>
<dbReference type="OrthoDB" id="2692154at2"/>
<dbReference type="RefSeq" id="WP_149473937.1">
    <property type="nucleotide sequence ID" value="NZ_JAGGMB010000007.1"/>
</dbReference>
<evidence type="ECO:0000313" key="3">
    <source>
        <dbReference type="EMBL" id="MBP2078155.1"/>
    </source>
</evidence>
<evidence type="ECO:0000256" key="1">
    <source>
        <dbReference type="SAM" id="MobiDB-lite"/>
    </source>
</evidence>
<feature type="compositionally biased region" description="Basic and acidic residues" evidence="1">
    <location>
        <begin position="47"/>
        <end position="57"/>
    </location>
</feature>
<protein>
    <submittedName>
        <fullName evidence="3">Uncharacterized membrane-anchored protein YhcB (DUF1043 family)</fullName>
    </submittedName>
</protein>
<keyword evidence="4" id="KW-1185">Reference proteome</keyword>
<dbReference type="AlphaFoldDB" id="A0A9X0YVM1"/>